<evidence type="ECO:0000313" key="2">
    <source>
        <dbReference type="EMBL" id="EMR62462.1"/>
    </source>
</evidence>
<feature type="compositionally biased region" description="Polar residues" evidence="1">
    <location>
        <begin position="315"/>
        <end position="324"/>
    </location>
</feature>
<dbReference type="HOGENOM" id="CLU_688934_0_0_1"/>
<feature type="compositionally biased region" description="Basic and acidic residues" evidence="1">
    <location>
        <begin position="1"/>
        <end position="16"/>
    </location>
</feature>
<protein>
    <submittedName>
        <fullName evidence="2">Uncharacterized protein</fullName>
    </submittedName>
</protein>
<feature type="compositionally biased region" description="Basic and acidic residues" evidence="1">
    <location>
        <begin position="182"/>
        <end position="192"/>
    </location>
</feature>
<dbReference type="Proteomes" id="UP000012174">
    <property type="component" value="Unassembled WGS sequence"/>
</dbReference>
<feature type="compositionally biased region" description="Low complexity" evidence="1">
    <location>
        <begin position="171"/>
        <end position="181"/>
    </location>
</feature>
<feature type="compositionally biased region" description="Polar residues" evidence="1">
    <location>
        <begin position="136"/>
        <end position="146"/>
    </location>
</feature>
<proteinExistence type="predicted"/>
<evidence type="ECO:0000256" key="1">
    <source>
        <dbReference type="SAM" id="MobiDB-lite"/>
    </source>
</evidence>
<dbReference type="AlphaFoldDB" id="M7SE63"/>
<evidence type="ECO:0000313" key="3">
    <source>
        <dbReference type="Proteomes" id="UP000012174"/>
    </source>
</evidence>
<dbReference type="KEGG" id="ela:UCREL1_10609"/>
<feature type="compositionally biased region" description="Low complexity" evidence="1">
    <location>
        <begin position="147"/>
        <end position="158"/>
    </location>
</feature>
<feature type="region of interest" description="Disordered" evidence="1">
    <location>
        <begin position="136"/>
        <end position="244"/>
    </location>
</feature>
<feature type="region of interest" description="Disordered" evidence="1">
    <location>
        <begin position="1"/>
        <end position="56"/>
    </location>
</feature>
<dbReference type="OrthoDB" id="4750374at2759"/>
<name>M7SE63_EUTLA</name>
<reference evidence="3" key="1">
    <citation type="journal article" date="2013" name="Genome Announc.">
        <title>Draft genome sequence of the grapevine dieback fungus Eutypa lata UCR-EL1.</title>
        <authorList>
            <person name="Blanco-Ulate B."/>
            <person name="Rolshausen P.E."/>
            <person name="Cantu D."/>
        </authorList>
    </citation>
    <scope>NUCLEOTIDE SEQUENCE [LARGE SCALE GENOMIC DNA]</scope>
    <source>
        <strain evidence="3">UCR-EL1</strain>
    </source>
</reference>
<gene>
    <name evidence="2" type="ORF">UCREL1_10609</name>
</gene>
<organism evidence="2 3">
    <name type="scientific">Eutypa lata (strain UCR-EL1)</name>
    <name type="common">Grapevine dieback disease fungus</name>
    <name type="synonym">Eutypa armeniacae</name>
    <dbReference type="NCBI Taxonomy" id="1287681"/>
    <lineage>
        <taxon>Eukaryota</taxon>
        <taxon>Fungi</taxon>
        <taxon>Dikarya</taxon>
        <taxon>Ascomycota</taxon>
        <taxon>Pezizomycotina</taxon>
        <taxon>Sordariomycetes</taxon>
        <taxon>Xylariomycetidae</taxon>
        <taxon>Xylariales</taxon>
        <taxon>Diatrypaceae</taxon>
        <taxon>Eutypa</taxon>
    </lineage>
</organism>
<sequence length="400" mass="42655">MERLQRQKEEKEREIENIVARAVVPSPGPSYQEANNNSNSSRSSTPEPSPAENGMGEVERRLKRLEKNGDAWLRVMGPLLENMTKTLDAMHGDGMCSDLTMSDFMIDMEAEARRFSLMGQNVPAALLQAAATQGESSLGSLNGTTTRQQSASPSPSSSGSGGKERKKVGRGRSSSSLGRLRLQLDRAAKKSLDLTSSRHATTTTTTEYDAPQDSAKSGLGLGYLTPRTSSAAGAARPVTPRSPQEHDFEVEMAIRQRIKKQEAEFNELMNKWNSSAATPGMRSRRPSVVSSSGGGDDHSGNGKPGIPPLELPQSVLGNNSSSEAEASVDPMLEDSRGTSWPKKAPSLDMLNPPPPPVAAGLGRRRSNTDLGPGGAGGEASGMENLSPLMRDLRGAALLEY</sequence>
<dbReference type="STRING" id="1287681.M7SE63"/>
<keyword evidence="3" id="KW-1185">Reference proteome</keyword>
<accession>M7SE63</accession>
<feature type="compositionally biased region" description="Low complexity" evidence="1">
    <location>
        <begin position="35"/>
        <end position="44"/>
    </location>
</feature>
<dbReference type="EMBL" id="KB707428">
    <property type="protein sequence ID" value="EMR62462.1"/>
    <property type="molecule type" value="Genomic_DNA"/>
</dbReference>
<feature type="region of interest" description="Disordered" evidence="1">
    <location>
        <begin position="274"/>
        <end position="388"/>
    </location>
</feature>